<evidence type="ECO:0000256" key="1">
    <source>
        <dbReference type="SAM" id="MobiDB-lite"/>
    </source>
</evidence>
<feature type="compositionally biased region" description="Basic and acidic residues" evidence="1">
    <location>
        <begin position="166"/>
        <end position="183"/>
    </location>
</feature>
<dbReference type="AlphaFoldDB" id="N1QJ05"/>
<feature type="compositionally biased region" description="Low complexity" evidence="1">
    <location>
        <begin position="32"/>
        <end position="42"/>
    </location>
</feature>
<sequence>MFQTWKDLVHTLTGGLREIRRENEELKEKLKQQQQQKEQQQQDLPQKAAESNASGLPDSVRFHSENPVGNSALKHHTGEDQEIEDASDDASDDQPNINTPEEVETEAFNHNDRGKDDDAKNTLENEIQNLLQAAASLPGLKLSPSRRGRDGVGEDEGGRGRGRGRGRGDDTLKVEKKENKKSEEDDDDGEKDIFQKQRDLMRAKYPSSDEE</sequence>
<dbReference type="RefSeq" id="XP_016764388.1">
    <property type="nucleotide sequence ID" value="XM_016903130.1"/>
</dbReference>
<feature type="compositionally biased region" description="Basic and acidic residues" evidence="1">
    <location>
        <begin position="107"/>
        <end position="123"/>
    </location>
</feature>
<evidence type="ECO:0000313" key="3">
    <source>
        <dbReference type="Proteomes" id="UP000016931"/>
    </source>
</evidence>
<evidence type="ECO:0000313" key="2">
    <source>
        <dbReference type="EMBL" id="EMF16267.1"/>
    </source>
</evidence>
<dbReference type="HOGENOM" id="CLU_1305537_0_0_1"/>
<dbReference type="GeneID" id="27900267"/>
<dbReference type="Proteomes" id="UP000016931">
    <property type="component" value="Unassembled WGS sequence"/>
</dbReference>
<feature type="compositionally biased region" description="Acidic residues" evidence="1">
    <location>
        <begin position="80"/>
        <end position="92"/>
    </location>
</feature>
<feature type="compositionally biased region" description="Basic and acidic residues" evidence="1">
    <location>
        <begin position="191"/>
        <end position="202"/>
    </location>
</feature>
<name>N1QJ05_SPHMS</name>
<accession>N1QJ05</accession>
<feature type="region of interest" description="Disordered" evidence="1">
    <location>
        <begin position="15"/>
        <end position="211"/>
    </location>
</feature>
<keyword evidence="3" id="KW-1185">Reference proteome</keyword>
<dbReference type="EMBL" id="KB456260">
    <property type="protein sequence ID" value="EMF16267.1"/>
    <property type="molecule type" value="Genomic_DNA"/>
</dbReference>
<reference evidence="2 3" key="1">
    <citation type="journal article" date="2012" name="PLoS Pathog.">
        <title>Diverse lifestyles and strategies of plant pathogenesis encoded in the genomes of eighteen Dothideomycetes fungi.</title>
        <authorList>
            <person name="Ohm R.A."/>
            <person name="Feau N."/>
            <person name="Henrissat B."/>
            <person name="Schoch C.L."/>
            <person name="Horwitz B.A."/>
            <person name="Barry K.W."/>
            <person name="Condon B.J."/>
            <person name="Copeland A.C."/>
            <person name="Dhillon B."/>
            <person name="Glaser F."/>
            <person name="Hesse C.N."/>
            <person name="Kosti I."/>
            <person name="LaButti K."/>
            <person name="Lindquist E.A."/>
            <person name="Lucas S."/>
            <person name="Salamov A.A."/>
            <person name="Bradshaw R.E."/>
            <person name="Ciuffetti L."/>
            <person name="Hamelin R.C."/>
            <person name="Kema G.H.J."/>
            <person name="Lawrence C."/>
            <person name="Scott J.A."/>
            <person name="Spatafora J.W."/>
            <person name="Turgeon B.G."/>
            <person name="de Wit P.J.G.M."/>
            <person name="Zhong S."/>
            <person name="Goodwin S.B."/>
            <person name="Grigoriev I.V."/>
        </authorList>
    </citation>
    <scope>NUCLEOTIDE SEQUENCE [LARGE SCALE GENOMIC DNA]</scope>
    <source>
        <strain evidence="2 3">SO2202</strain>
    </source>
</reference>
<organism evidence="2 3">
    <name type="scientific">Sphaerulina musiva (strain SO2202)</name>
    <name type="common">Poplar stem canker fungus</name>
    <name type="synonym">Septoria musiva</name>
    <dbReference type="NCBI Taxonomy" id="692275"/>
    <lineage>
        <taxon>Eukaryota</taxon>
        <taxon>Fungi</taxon>
        <taxon>Dikarya</taxon>
        <taxon>Ascomycota</taxon>
        <taxon>Pezizomycotina</taxon>
        <taxon>Dothideomycetes</taxon>
        <taxon>Dothideomycetidae</taxon>
        <taxon>Mycosphaerellales</taxon>
        <taxon>Mycosphaerellaceae</taxon>
        <taxon>Sphaerulina</taxon>
    </lineage>
</organism>
<gene>
    <name evidence="2" type="ORF">SEPMUDRAFT_145556</name>
</gene>
<proteinExistence type="predicted"/>
<feature type="compositionally biased region" description="Basic and acidic residues" evidence="1">
    <location>
        <begin position="147"/>
        <end position="159"/>
    </location>
</feature>
<protein>
    <submittedName>
        <fullName evidence="2">Uncharacterized protein</fullName>
    </submittedName>
</protein>
<feature type="compositionally biased region" description="Basic and acidic residues" evidence="1">
    <location>
        <begin position="17"/>
        <end position="31"/>
    </location>
</feature>